<dbReference type="Pfam" id="PF00210">
    <property type="entry name" value="Ferritin"/>
    <property type="match status" value="1"/>
</dbReference>
<feature type="binding site" evidence="7">
    <location>
        <position position="133"/>
    </location>
    <ligand>
        <name>Fe cation</name>
        <dbReference type="ChEBI" id="CHEBI:24875"/>
        <label>2</label>
    </ligand>
</feature>
<dbReference type="SUPFAM" id="SSF47240">
    <property type="entry name" value="Ferritin-like"/>
    <property type="match status" value="1"/>
</dbReference>
<dbReference type="KEGG" id="taci:TDSAC_1160"/>
<dbReference type="InterPro" id="IPR002024">
    <property type="entry name" value="Bacterioferritin"/>
</dbReference>
<dbReference type="InterPro" id="IPR009078">
    <property type="entry name" value="Ferritin-like_SF"/>
</dbReference>
<gene>
    <name evidence="9" type="ORF">TDSAC_1160</name>
</gene>
<evidence type="ECO:0000256" key="4">
    <source>
        <dbReference type="ARBA" id="ARBA00022723"/>
    </source>
</evidence>
<dbReference type="InterPro" id="IPR008331">
    <property type="entry name" value="Ferritin_DPS_dom"/>
</dbReference>
<dbReference type="GO" id="GO:0004322">
    <property type="term" value="F:ferroxidase activity"/>
    <property type="evidence" value="ECO:0007669"/>
    <property type="project" value="UniProtKB-EC"/>
</dbReference>
<dbReference type="InterPro" id="IPR009040">
    <property type="entry name" value="Ferritin-like_diiron"/>
</dbReference>
<evidence type="ECO:0000256" key="7">
    <source>
        <dbReference type="PIRSR" id="PIRSR002560-1"/>
    </source>
</evidence>
<dbReference type="InterPro" id="IPR012347">
    <property type="entry name" value="Ferritin-like"/>
</dbReference>
<feature type="binding site" evidence="7">
    <location>
        <position position="55"/>
    </location>
    <ligand>
        <name>Fe cation</name>
        <dbReference type="ChEBI" id="CHEBI:24875"/>
        <label>1</label>
    </ligand>
</feature>
<dbReference type="GO" id="GO:0008199">
    <property type="term" value="F:ferric iron binding"/>
    <property type="evidence" value="ECO:0007669"/>
    <property type="project" value="InterPro"/>
</dbReference>
<reference evidence="9 10" key="1">
    <citation type="submission" date="2017-04" db="EMBL/GenBank/DDBJ databases">
        <title>Genomic insights into metabolism of Thermodesulfobium acidiphilum.</title>
        <authorList>
            <person name="Toshchakov S.V."/>
            <person name="Frolov E.N."/>
            <person name="Kublanov I.V."/>
            <person name="Samarov N.I."/>
            <person name="Novikov A."/>
            <person name="Lebedinsky A.V."/>
            <person name="Bonch-Osmolovskaya E.A."/>
            <person name="Chernyh N.A."/>
        </authorList>
    </citation>
    <scope>NUCLEOTIDE SEQUENCE [LARGE SCALE GENOMIC DNA]</scope>
    <source>
        <strain evidence="9 10">3127-1</strain>
    </source>
</reference>
<evidence type="ECO:0000259" key="8">
    <source>
        <dbReference type="PROSITE" id="PS50905"/>
    </source>
</evidence>
<evidence type="ECO:0000256" key="3">
    <source>
        <dbReference type="ARBA" id="ARBA00022617"/>
    </source>
</evidence>
<keyword evidence="5 6" id="KW-0408">Iron</keyword>
<dbReference type="PANTHER" id="PTHR30295">
    <property type="entry name" value="BACTERIOFERRITIN"/>
    <property type="match status" value="1"/>
</dbReference>
<dbReference type="Gene3D" id="1.20.1260.10">
    <property type="match status" value="1"/>
</dbReference>
<dbReference type="OrthoDB" id="9791649at2"/>
<feature type="binding site" evidence="7">
    <location>
        <position position="97"/>
    </location>
    <ligand>
        <name>Fe cation</name>
        <dbReference type="ChEBI" id="CHEBI:24875"/>
        <label>2</label>
    </ligand>
</feature>
<dbReference type="RefSeq" id="WP_108309300.1">
    <property type="nucleotide sequence ID" value="NZ_CP020921.1"/>
</dbReference>
<feature type="binding site" description="axial binding residue" evidence="7">
    <location>
        <position position="56"/>
    </location>
    <ligand>
        <name>heme b</name>
        <dbReference type="ChEBI" id="CHEBI:60344"/>
        <note>ligand shared between dimeric partners</note>
    </ligand>
    <ligandPart>
        <name>Fe</name>
        <dbReference type="ChEBI" id="CHEBI:18248"/>
    </ligandPart>
</feature>
<feature type="binding site" evidence="7">
    <location>
        <position position="58"/>
    </location>
    <ligand>
        <name>Fe cation</name>
        <dbReference type="ChEBI" id="CHEBI:24875"/>
        <label>1</label>
    </ligand>
</feature>
<evidence type="ECO:0000256" key="1">
    <source>
        <dbReference type="ARBA" id="ARBA00008093"/>
    </source>
</evidence>
<dbReference type="PANTHER" id="PTHR30295:SF0">
    <property type="entry name" value="BACTERIOFERRITIN"/>
    <property type="match status" value="1"/>
</dbReference>
<keyword evidence="2 6" id="KW-0409">Iron storage</keyword>
<evidence type="ECO:0000256" key="6">
    <source>
        <dbReference type="PIRNR" id="PIRNR002560"/>
    </source>
</evidence>
<comment type="catalytic activity">
    <reaction evidence="6">
        <text>4 Fe(2+) + O2 + 4 H(+) = 4 Fe(3+) + 2 H2O</text>
        <dbReference type="Rhea" id="RHEA:11148"/>
        <dbReference type="ChEBI" id="CHEBI:15377"/>
        <dbReference type="ChEBI" id="CHEBI:15378"/>
        <dbReference type="ChEBI" id="CHEBI:15379"/>
        <dbReference type="ChEBI" id="CHEBI:29033"/>
        <dbReference type="ChEBI" id="CHEBI:29034"/>
        <dbReference type="EC" id="1.16.3.1"/>
    </reaction>
</comment>
<comment type="similarity">
    <text evidence="1 6">Belongs to the bacterioferritin family.</text>
</comment>
<evidence type="ECO:0000256" key="5">
    <source>
        <dbReference type="ARBA" id="ARBA00023004"/>
    </source>
</evidence>
<feature type="binding site" evidence="7">
    <location>
        <position position="130"/>
    </location>
    <ligand>
        <name>Fe cation</name>
        <dbReference type="ChEBI" id="CHEBI:24875"/>
        <label>1</label>
    </ligand>
</feature>
<feature type="binding site" evidence="7">
    <location>
        <position position="22"/>
    </location>
    <ligand>
        <name>Fe cation</name>
        <dbReference type="ChEBI" id="CHEBI:24875"/>
        <label>1</label>
    </ligand>
</feature>
<evidence type="ECO:0000313" key="9">
    <source>
        <dbReference type="EMBL" id="AWB10505.1"/>
    </source>
</evidence>
<organism evidence="9 10">
    <name type="scientific">Thermodesulfobium acidiphilum</name>
    <dbReference type="NCBI Taxonomy" id="1794699"/>
    <lineage>
        <taxon>Bacteria</taxon>
        <taxon>Pseudomonadati</taxon>
        <taxon>Thermodesulfobiota</taxon>
        <taxon>Thermodesulfobiia</taxon>
        <taxon>Thermodesulfobiales</taxon>
        <taxon>Thermodesulfobiaceae</taxon>
        <taxon>Thermodesulfobium</taxon>
    </lineage>
</organism>
<dbReference type="GO" id="GO:0006826">
    <property type="term" value="P:iron ion transport"/>
    <property type="evidence" value="ECO:0007669"/>
    <property type="project" value="InterPro"/>
</dbReference>
<keyword evidence="3" id="KW-0349">Heme</keyword>
<proteinExistence type="inferred from homology"/>
<dbReference type="EMBL" id="CP020921">
    <property type="protein sequence ID" value="AWB10505.1"/>
    <property type="molecule type" value="Genomic_DNA"/>
</dbReference>
<dbReference type="Proteomes" id="UP000244792">
    <property type="component" value="Chromosome"/>
</dbReference>
<evidence type="ECO:0000313" key="10">
    <source>
        <dbReference type="Proteomes" id="UP000244792"/>
    </source>
</evidence>
<keyword evidence="4 6" id="KW-0479">Metal-binding</keyword>
<accession>A0A2R4W152</accession>
<keyword evidence="10" id="KW-1185">Reference proteome</keyword>
<sequence length="143" mass="16590">MSQAKATKEQLFEMLNKAIAREIQVSIQYMWQHIQLVGFKGKIVGEDLKKISITEMQHAEDIAEHLFKLGGIPTTKPNNIEVGSSLKEMLELDIKAENEAIELYREIISFSKKHDDLATRRLFEKILLEEMDHLQTFENYLVD</sequence>
<name>A0A2R4W152_THEAF</name>
<comment type="function">
    <text evidence="6">Iron-storage protein, whose ferroxidase center binds Fe(2+), oxidizes it using dioxygen to Fe(3+), and participates in the subsequent Fe(3+) oxide mineral core formation within the central cavity of the BFR protein shell.</text>
</comment>
<dbReference type="PROSITE" id="PS50905">
    <property type="entry name" value="FERRITIN_LIKE"/>
    <property type="match status" value="1"/>
</dbReference>
<feature type="binding site" evidence="7">
    <location>
        <position position="130"/>
    </location>
    <ligand>
        <name>Fe cation</name>
        <dbReference type="ChEBI" id="CHEBI:24875"/>
        <label>2</label>
    </ligand>
</feature>
<feature type="binding site" evidence="7">
    <location>
        <position position="55"/>
    </location>
    <ligand>
        <name>Fe cation</name>
        <dbReference type="ChEBI" id="CHEBI:24875"/>
        <label>2</label>
    </ligand>
</feature>
<dbReference type="GO" id="GO:0005829">
    <property type="term" value="C:cytosol"/>
    <property type="evidence" value="ECO:0007669"/>
    <property type="project" value="TreeGrafter"/>
</dbReference>
<dbReference type="AlphaFoldDB" id="A0A2R4W152"/>
<dbReference type="PIRSF" id="PIRSF002560">
    <property type="entry name" value="Bacterioferritin"/>
    <property type="match status" value="1"/>
</dbReference>
<dbReference type="EC" id="1.16.3.1" evidence="6"/>
<feature type="domain" description="Ferritin-like diiron" evidence="8">
    <location>
        <begin position="5"/>
        <end position="143"/>
    </location>
</feature>
<protein>
    <recommendedName>
        <fullName evidence="6">Bacterioferritin</fullName>
        <ecNumber evidence="6">1.16.3.1</ecNumber>
    </recommendedName>
</protein>
<dbReference type="GO" id="GO:0020037">
    <property type="term" value="F:heme binding"/>
    <property type="evidence" value="ECO:0007669"/>
    <property type="project" value="TreeGrafter"/>
</dbReference>
<dbReference type="PRINTS" id="PR00601">
    <property type="entry name" value="BACFERRITIN"/>
</dbReference>
<dbReference type="GO" id="GO:0006879">
    <property type="term" value="P:intracellular iron ion homeostasis"/>
    <property type="evidence" value="ECO:0007669"/>
    <property type="project" value="UniProtKB-KW"/>
</dbReference>
<evidence type="ECO:0000256" key="2">
    <source>
        <dbReference type="ARBA" id="ARBA00022434"/>
    </source>
</evidence>